<evidence type="ECO:0000256" key="4">
    <source>
        <dbReference type="ARBA" id="ARBA00022777"/>
    </source>
</evidence>
<evidence type="ECO:0000256" key="3">
    <source>
        <dbReference type="ARBA" id="ARBA00022741"/>
    </source>
</evidence>
<dbReference type="InParanoid" id="D8TN01"/>
<dbReference type="InterPro" id="IPR000719">
    <property type="entry name" value="Prot_kinase_dom"/>
</dbReference>
<dbReference type="GeneID" id="9620847"/>
<feature type="region of interest" description="Disordered" evidence="7">
    <location>
        <begin position="221"/>
        <end position="252"/>
    </location>
</feature>
<dbReference type="Gene3D" id="1.10.510.10">
    <property type="entry name" value="Transferase(Phosphotransferase) domain 1"/>
    <property type="match status" value="2"/>
</dbReference>
<feature type="domain" description="Protein kinase" evidence="8">
    <location>
        <begin position="13"/>
        <end position="559"/>
    </location>
</feature>
<reference evidence="9 10" key="1">
    <citation type="journal article" date="2010" name="Science">
        <title>Genomic analysis of organismal complexity in the multicellular green alga Volvox carteri.</title>
        <authorList>
            <person name="Prochnik S.E."/>
            <person name="Umen J."/>
            <person name="Nedelcu A.M."/>
            <person name="Hallmann A."/>
            <person name="Miller S.M."/>
            <person name="Nishii I."/>
            <person name="Ferris P."/>
            <person name="Kuo A."/>
            <person name="Mitros T."/>
            <person name="Fritz-Laylin L.K."/>
            <person name="Hellsten U."/>
            <person name="Chapman J."/>
            <person name="Simakov O."/>
            <person name="Rensing S.A."/>
            <person name="Terry A."/>
            <person name="Pangilinan J."/>
            <person name="Kapitonov V."/>
            <person name="Jurka J."/>
            <person name="Salamov A."/>
            <person name="Shapiro H."/>
            <person name="Schmutz J."/>
            <person name="Grimwood J."/>
            <person name="Lindquist E."/>
            <person name="Lucas S."/>
            <person name="Grigoriev I.V."/>
            <person name="Schmitt R."/>
            <person name="Kirk D."/>
            <person name="Rokhsar D.S."/>
        </authorList>
    </citation>
    <scope>NUCLEOTIDE SEQUENCE [LARGE SCALE GENOMIC DNA]</scope>
    <source>
        <strain evidence="10">f. Nagariensis / Eve</strain>
    </source>
</reference>
<dbReference type="InterPro" id="IPR008271">
    <property type="entry name" value="Ser/Thr_kinase_AS"/>
</dbReference>
<dbReference type="PANTHER" id="PTHR44329:SF289">
    <property type="entry name" value="SERINE_THREONINE-PROTEIN KINASE VIK"/>
    <property type="match status" value="1"/>
</dbReference>
<name>D8TN01_VOLCA</name>
<dbReference type="AlphaFoldDB" id="D8TN01"/>
<dbReference type="GO" id="GO:0005524">
    <property type="term" value="F:ATP binding"/>
    <property type="evidence" value="ECO:0007669"/>
    <property type="project" value="UniProtKB-UniRule"/>
</dbReference>
<dbReference type="EMBL" id="GL378328">
    <property type="protein sequence ID" value="EFJ51215.1"/>
    <property type="molecule type" value="Genomic_DNA"/>
</dbReference>
<dbReference type="Pfam" id="PF07714">
    <property type="entry name" value="PK_Tyr_Ser-Thr"/>
    <property type="match status" value="1"/>
</dbReference>
<dbReference type="InterPro" id="IPR011009">
    <property type="entry name" value="Kinase-like_dom_sf"/>
</dbReference>
<dbReference type="STRING" id="3068.D8TN01"/>
<dbReference type="OrthoDB" id="551059at2759"/>
<keyword evidence="1" id="KW-0723">Serine/threonine-protein kinase</keyword>
<evidence type="ECO:0000256" key="2">
    <source>
        <dbReference type="ARBA" id="ARBA00022679"/>
    </source>
</evidence>
<keyword evidence="4" id="KW-0418">Kinase</keyword>
<dbReference type="SUPFAM" id="SSF56112">
    <property type="entry name" value="Protein kinase-like (PK-like)"/>
    <property type="match status" value="1"/>
</dbReference>
<dbReference type="InterPro" id="IPR017441">
    <property type="entry name" value="Protein_kinase_ATP_BS"/>
</dbReference>
<keyword evidence="10" id="KW-1185">Reference proteome</keyword>
<feature type="binding site" evidence="6">
    <location>
        <position position="40"/>
    </location>
    <ligand>
        <name>ATP</name>
        <dbReference type="ChEBI" id="CHEBI:30616"/>
    </ligand>
</feature>
<dbReference type="PROSITE" id="PS00107">
    <property type="entry name" value="PROTEIN_KINASE_ATP"/>
    <property type="match status" value="1"/>
</dbReference>
<dbReference type="Proteomes" id="UP000001058">
    <property type="component" value="Unassembled WGS sequence"/>
</dbReference>
<dbReference type="Gene3D" id="3.30.200.20">
    <property type="entry name" value="Phosphorylase Kinase, domain 1"/>
    <property type="match status" value="1"/>
</dbReference>
<evidence type="ECO:0000259" key="8">
    <source>
        <dbReference type="PROSITE" id="PS50011"/>
    </source>
</evidence>
<sequence length="611" mass="63849">MAEPTAVLGPDGLEIKRLVGRGAFAQVFEATYNGRGCALKVFAPAGLQGQPPPPAYERLFLSEAALCSTIKHRDKVVGAMALRRQYSSIQGLEWLRGVAEALDTLHKATPPIIHRDIKADNVMLKKEADGQLITKLGDMGLHVTLVDNRSAMLRRRGAPLPSSDASSSRSSFVAIVPSKAWEPGAGSVDAAAAAAIAVADCVSLGSPDAWGPLTASQSEAFTASSSTADRPEGCTEAAAAGPGDSLPGLENCEKSGDDAKIISAGNLRFSDTGDGDSSAGHGGGLFGGHSAPPTAAAAVRTRSCDSIVATGNVSFKSKGLHGSSESNGTGLSSGSCRASVNPCTSSAYTSALTIGCGVAAAAPTRSALSAAACGPTSAPWSRGRAALTPAVAGAAGCDDAGGGDVGCKSTMDIDHMRRIESIRALLRAPDGSQLPQQEGFEWVFGLTGHAGSFMYMPPEIYRGEPYNEKVDTFSFGCLAYEVLARELLLIAFINTSRGATIGVKRPVDYARRVSEGYRPPRPERKVSEEQWTLVSRCWHQDPCERPSMTEVLQMLGALLIKARARECGISLEPQQPQAAQSQKASHDWQDMSRGQLQELQPSCGVCGCLIS</sequence>
<dbReference type="RefSeq" id="XP_002947682.1">
    <property type="nucleotide sequence ID" value="XM_002947636.1"/>
</dbReference>
<accession>D8TN01</accession>
<dbReference type="PROSITE" id="PS00108">
    <property type="entry name" value="PROTEIN_KINASE_ST"/>
    <property type="match status" value="1"/>
</dbReference>
<dbReference type="PROSITE" id="PS50011">
    <property type="entry name" value="PROTEIN_KINASE_DOM"/>
    <property type="match status" value="1"/>
</dbReference>
<protein>
    <recommendedName>
        <fullName evidence="8">Protein kinase domain-containing protein</fullName>
    </recommendedName>
</protein>
<dbReference type="KEGG" id="vcn:VOLCADRAFT_88073"/>
<evidence type="ECO:0000313" key="9">
    <source>
        <dbReference type="EMBL" id="EFJ51215.1"/>
    </source>
</evidence>
<evidence type="ECO:0000256" key="1">
    <source>
        <dbReference type="ARBA" id="ARBA00022527"/>
    </source>
</evidence>
<evidence type="ECO:0000256" key="6">
    <source>
        <dbReference type="PROSITE-ProRule" id="PRU10141"/>
    </source>
</evidence>
<dbReference type="eggNOG" id="KOG0192">
    <property type="taxonomic scope" value="Eukaryota"/>
</dbReference>
<keyword evidence="3 6" id="KW-0547">Nucleotide-binding</keyword>
<evidence type="ECO:0000313" key="10">
    <source>
        <dbReference type="Proteomes" id="UP000001058"/>
    </source>
</evidence>
<proteinExistence type="predicted"/>
<organism evidence="10">
    <name type="scientific">Volvox carteri f. nagariensis</name>
    <dbReference type="NCBI Taxonomy" id="3068"/>
    <lineage>
        <taxon>Eukaryota</taxon>
        <taxon>Viridiplantae</taxon>
        <taxon>Chlorophyta</taxon>
        <taxon>core chlorophytes</taxon>
        <taxon>Chlorophyceae</taxon>
        <taxon>CS clade</taxon>
        <taxon>Chlamydomonadales</taxon>
        <taxon>Volvocaceae</taxon>
        <taxon>Volvox</taxon>
    </lineage>
</organism>
<keyword evidence="2" id="KW-0808">Transferase</keyword>
<dbReference type="Pfam" id="PF00069">
    <property type="entry name" value="Pkinase"/>
    <property type="match status" value="1"/>
</dbReference>
<keyword evidence="5 6" id="KW-0067">ATP-binding</keyword>
<gene>
    <name evidence="9" type="ORF">VOLCADRAFT_88073</name>
</gene>
<evidence type="ECO:0000256" key="5">
    <source>
        <dbReference type="ARBA" id="ARBA00022840"/>
    </source>
</evidence>
<dbReference type="GO" id="GO:0004674">
    <property type="term" value="F:protein serine/threonine kinase activity"/>
    <property type="evidence" value="ECO:0007669"/>
    <property type="project" value="UniProtKB-KW"/>
</dbReference>
<dbReference type="InterPro" id="IPR051681">
    <property type="entry name" value="Ser/Thr_Kinases-Pseudokinases"/>
</dbReference>
<dbReference type="InterPro" id="IPR001245">
    <property type="entry name" value="Ser-Thr/Tyr_kinase_cat_dom"/>
</dbReference>
<dbReference type="PANTHER" id="PTHR44329">
    <property type="entry name" value="SERINE/THREONINE-PROTEIN KINASE TNNI3K-RELATED"/>
    <property type="match status" value="1"/>
</dbReference>
<dbReference type="SMART" id="SM00220">
    <property type="entry name" value="S_TKc"/>
    <property type="match status" value="1"/>
</dbReference>
<evidence type="ECO:0000256" key="7">
    <source>
        <dbReference type="SAM" id="MobiDB-lite"/>
    </source>
</evidence>